<dbReference type="GO" id="GO:0015886">
    <property type="term" value="P:heme transport"/>
    <property type="evidence" value="ECO:0007669"/>
    <property type="project" value="InterPro"/>
</dbReference>
<evidence type="ECO:0000256" key="10">
    <source>
        <dbReference type="ARBA" id="ARBA00023136"/>
    </source>
</evidence>
<dbReference type="PROSITE" id="PS50983">
    <property type="entry name" value="FE_B12_PBP"/>
    <property type="match status" value="1"/>
</dbReference>
<dbReference type="Proteomes" id="UP000198304">
    <property type="component" value="Unassembled WGS sequence"/>
</dbReference>
<evidence type="ECO:0000313" key="17">
    <source>
        <dbReference type="EMBL" id="SNS77129.1"/>
    </source>
</evidence>
<keyword evidence="5" id="KW-1003">Cell membrane</keyword>
<keyword evidence="18" id="KW-1185">Reference proteome</keyword>
<accession>A0A239H6T8</accession>
<evidence type="ECO:0000256" key="9">
    <source>
        <dbReference type="ARBA" id="ARBA00023004"/>
    </source>
</evidence>
<keyword evidence="4" id="KW-0813">Transport</keyword>
<evidence type="ECO:0000256" key="7">
    <source>
        <dbReference type="ARBA" id="ARBA00022723"/>
    </source>
</evidence>
<dbReference type="PROSITE" id="PS51257">
    <property type="entry name" value="PROKAR_LIPOPROTEIN"/>
    <property type="match status" value="1"/>
</dbReference>
<gene>
    <name evidence="17" type="ORF">SAMN05446037_102050</name>
</gene>
<sequence length="289" mass="32677">MKKLLIGFLCIFMPIVLAGCAVRTSFEDENKEEIRVISTSAALCEIMEELDLDLVGIPHTAFQLPERYKDVTEVGTPMTPDMEIIKSLNPTDVLTPNSLQYDLKPQYESIGVPSTFVNLMSLEGMFKSIEGLGKKYNRVPEATALIEEYNGFMRDYNQKIEGKEKPRVLILMGLPGTYMVATEKSYVGSLVKLGGGINVFEGEEAFLSINTEALLQADPDIILRTSHAMPEMIMEAFEKEFRENDIWKHFRTVQEGRVYDLSHNIFGMSGNLNYKEGLEFLQGLLYEED</sequence>
<dbReference type="OrthoDB" id="66025at2"/>
<dbReference type="SUPFAM" id="SSF53807">
    <property type="entry name" value="Helical backbone' metal receptor"/>
    <property type="match status" value="1"/>
</dbReference>
<keyword evidence="9" id="KW-0408">Iron</keyword>
<dbReference type="PANTHER" id="PTHR30535">
    <property type="entry name" value="VITAMIN B12-BINDING PROTEIN"/>
    <property type="match status" value="1"/>
</dbReference>
<dbReference type="RefSeq" id="WP_089284098.1">
    <property type="nucleotide sequence ID" value="NZ_FZOJ01000020.1"/>
</dbReference>
<keyword evidence="10" id="KW-0472">Membrane</keyword>
<evidence type="ECO:0000256" key="4">
    <source>
        <dbReference type="ARBA" id="ARBA00022448"/>
    </source>
</evidence>
<dbReference type="GO" id="GO:0020037">
    <property type="term" value="F:heme binding"/>
    <property type="evidence" value="ECO:0007669"/>
    <property type="project" value="InterPro"/>
</dbReference>
<protein>
    <recommendedName>
        <fullName evidence="3">High-affinity heme uptake system protein IsdE</fullName>
    </recommendedName>
    <alternativeName>
        <fullName evidence="14">Iron-regulated surface determinant protein E</fullName>
    </alternativeName>
    <alternativeName>
        <fullName evidence="13">Staphylococcal iron-regulated protein F</fullName>
    </alternativeName>
</protein>
<feature type="signal peptide" evidence="15">
    <location>
        <begin position="1"/>
        <end position="18"/>
    </location>
</feature>
<feature type="domain" description="Fe/B12 periplasmic-binding" evidence="16">
    <location>
        <begin position="35"/>
        <end position="289"/>
    </location>
</feature>
<evidence type="ECO:0000256" key="5">
    <source>
        <dbReference type="ARBA" id="ARBA00022475"/>
    </source>
</evidence>
<feature type="chain" id="PRO_5039230896" description="High-affinity heme uptake system protein IsdE" evidence="15">
    <location>
        <begin position="19"/>
        <end position="289"/>
    </location>
</feature>
<evidence type="ECO:0000256" key="8">
    <source>
        <dbReference type="ARBA" id="ARBA00022729"/>
    </source>
</evidence>
<dbReference type="InterPro" id="IPR002491">
    <property type="entry name" value="ABC_transptr_periplasmic_BD"/>
</dbReference>
<evidence type="ECO:0000256" key="6">
    <source>
        <dbReference type="ARBA" id="ARBA00022617"/>
    </source>
</evidence>
<keyword evidence="8 15" id="KW-0732">Signal</keyword>
<evidence type="ECO:0000256" key="12">
    <source>
        <dbReference type="ARBA" id="ARBA00023288"/>
    </source>
</evidence>
<comment type="cofactor">
    <cofactor evidence="1">
        <name>heme b</name>
        <dbReference type="ChEBI" id="CHEBI:60344"/>
    </cofactor>
</comment>
<evidence type="ECO:0000256" key="3">
    <source>
        <dbReference type="ARBA" id="ARBA00015862"/>
    </source>
</evidence>
<dbReference type="AlphaFoldDB" id="A0A239H6T8"/>
<dbReference type="InterPro" id="IPR050902">
    <property type="entry name" value="ABC_Transporter_SBP"/>
</dbReference>
<proteinExistence type="inferred from homology"/>
<keyword evidence="6" id="KW-0349">Heme</keyword>
<dbReference type="GO" id="GO:0071281">
    <property type="term" value="P:cellular response to iron ion"/>
    <property type="evidence" value="ECO:0007669"/>
    <property type="project" value="TreeGrafter"/>
</dbReference>
<evidence type="ECO:0000313" key="18">
    <source>
        <dbReference type="Proteomes" id="UP000198304"/>
    </source>
</evidence>
<evidence type="ECO:0000256" key="2">
    <source>
        <dbReference type="ARBA" id="ARBA00008814"/>
    </source>
</evidence>
<evidence type="ECO:0000256" key="13">
    <source>
        <dbReference type="ARBA" id="ARBA00031148"/>
    </source>
</evidence>
<dbReference type="InterPro" id="IPR019957">
    <property type="entry name" value="ABC_transptr_haem-bd_IsdE"/>
</dbReference>
<dbReference type="Gene3D" id="3.40.50.1980">
    <property type="entry name" value="Nitrogenase molybdenum iron protein domain"/>
    <property type="match status" value="2"/>
</dbReference>
<comment type="similarity">
    <text evidence="2">Belongs to the bacterial solute-binding protein 8 family.</text>
</comment>
<evidence type="ECO:0000256" key="15">
    <source>
        <dbReference type="SAM" id="SignalP"/>
    </source>
</evidence>
<evidence type="ECO:0000256" key="11">
    <source>
        <dbReference type="ARBA" id="ARBA00023139"/>
    </source>
</evidence>
<dbReference type="EMBL" id="FZOJ01000020">
    <property type="protein sequence ID" value="SNS77129.1"/>
    <property type="molecule type" value="Genomic_DNA"/>
</dbReference>
<keyword evidence="12" id="KW-0449">Lipoprotein</keyword>
<evidence type="ECO:0000259" key="16">
    <source>
        <dbReference type="PROSITE" id="PS50983"/>
    </source>
</evidence>
<evidence type="ECO:0000256" key="1">
    <source>
        <dbReference type="ARBA" id="ARBA00001970"/>
    </source>
</evidence>
<reference evidence="17 18" key="1">
    <citation type="submission" date="2017-06" db="EMBL/GenBank/DDBJ databases">
        <authorList>
            <person name="Kim H.J."/>
            <person name="Triplett B.A."/>
        </authorList>
    </citation>
    <scope>NUCLEOTIDE SEQUENCE [LARGE SCALE GENOMIC DNA]</scope>
    <source>
        <strain evidence="17 18">SCA</strain>
    </source>
</reference>
<evidence type="ECO:0000256" key="14">
    <source>
        <dbReference type="ARBA" id="ARBA00031463"/>
    </source>
</evidence>
<name>A0A239H6T8_9FIRM</name>
<organism evidence="17 18">
    <name type="scientific">Anaerovirgula multivorans</name>
    <dbReference type="NCBI Taxonomy" id="312168"/>
    <lineage>
        <taxon>Bacteria</taxon>
        <taxon>Bacillati</taxon>
        <taxon>Bacillota</taxon>
        <taxon>Clostridia</taxon>
        <taxon>Peptostreptococcales</taxon>
        <taxon>Natronincolaceae</taxon>
        <taxon>Anaerovirgula</taxon>
    </lineage>
</organism>
<keyword evidence="11" id="KW-0564">Palmitate</keyword>
<dbReference type="Pfam" id="PF01497">
    <property type="entry name" value="Peripla_BP_2"/>
    <property type="match status" value="1"/>
</dbReference>
<dbReference type="NCBIfam" id="TIGR03659">
    <property type="entry name" value="IsdE"/>
    <property type="match status" value="1"/>
</dbReference>
<dbReference type="PANTHER" id="PTHR30535:SF36">
    <property type="entry name" value="HIGH-AFFINITY HEME UPTAKE SYSTEM PROTEIN ISDE"/>
    <property type="match status" value="1"/>
</dbReference>
<keyword evidence="7" id="KW-0479">Metal-binding</keyword>
<dbReference type="GO" id="GO:0046872">
    <property type="term" value="F:metal ion binding"/>
    <property type="evidence" value="ECO:0007669"/>
    <property type="project" value="UniProtKB-KW"/>
</dbReference>
<dbReference type="GO" id="GO:0016020">
    <property type="term" value="C:membrane"/>
    <property type="evidence" value="ECO:0007669"/>
    <property type="project" value="InterPro"/>
</dbReference>